<reference evidence="7 9" key="2">
    <citation type="submission" date="2018-08" db="EMBL/GenBank/DDBJ databases">
        <title>Genomic Encyclopedia of Archaeal and Bacterial Type Strains, Phase II (KMG-II): from individual species to whole genera.</title>
        <authorList>
            <person name="Goeker M."/>
        </authorList>
    </citation>
    <scope>NUCLEOTIDE SEQUENCE [LARGE SCALE GENOMIC DNA]</scope>
    <source>
        <strain evidence="7 9">DSM 2261</strain>
    </source>
</reference>
<feature type="domain" description="Copper type II ascorbate-dependent monooxygenase N-terminal" evidence="4">
    <location>
        <begin position="146"/>
        <end position="261"/>
    </location>
</feature>
<dbReference type="InterPro" id="IPR008977">
    <property type="entry name" value="PHM/PNGase_F_dom_sf"/>
</dbReference>
<evidence type="ECO:0000256" key="1">
    <source>
        <dbReference type="ARBA" id="ARBA00023157"/>
    </source>
</evidence>
<dbReference type="SUPFAM" id="SSF49742">
    <property type="entry name" value="PHM/PNGase F"/>
    <property type="match status" value="2"/>
</dbReference>
<keyword evidence="1" id="KW-1015">Disulfide bond</keyword>
<dbReference type="KEGG" id="age:AA314_00251"/>
<dbReference type="GO" id="GO:0005507">
    <property type="term" value="F:copper ion binding"/>
    <property type="evidence" value="ECO:0007669"/>
    <property type="project" value="InterPro"/>
</dbReference>
<dbReference type="Gene3D" id="2.60.120.310">
    <property type="entry name" value="Copper type II, ascorbate-dependent monooxygenase, N-terminal domain"/>
    <property type="match status" value="1"/>
</dbReference>
<dbReference type="InterPro" id="IPR036909">
    <property type="entry name" value="Cyt_c-like_dom_sf"/>
</dbReference>
<dbReference type="SUPFAM" id="SSF46626">
    <property type="entry name" value="Cytochrome c"/>
    <property type="match status" value="1"/>
</dbReference>
<reference evidence="6 8" key="1">
    <citation type="submission" date="2015-05" db="EMBL/GenBank/DDBJ databases">
        <title>Genome assembly of Archangium gephyra DSM 2261.</title>
        <authorList>
            <person name="Sharma G."/>
            <person name="Subramanian S."/>
        </authorList>
    </citation>
    <scope>NUCLEOTIDE SEQUENCE [LARGE SCALE GENOMIC DNA]</scope>
    <source>
        <strain evidence="6 8">DSM 2261</strain>
    </source>
</reference>
<keyword evidence="9" id="KW-1185">Reference proteome</keyword>
<feature type="region of interest" description="Disordered" evidence="3">
    <location>
        <begin position="111"/>
        <end position="132"/>
    </location>
</feature>
<dbReference type="InterPro" id="IPR036939">
    <property type="entry name" value="Cu2_ascorb_mOase_N_sf"/>
</dbReference>
<organism evidence="6 8">
    <name type="scientific">Archangium gephyra</name>
    <dbReference type="NCBI Taxonomy" id="48"/>
    <lineage>
        <taxon>Bacteria</taxon>
        <taxon>Pseudomonadati</taxon>
        <taxon>Myxococcota</taxon>
        <taxon>Myxococcia</taxon>
        <taxon>Myxococcales</taxon>
        <taxon>Cystobacterineae</taxon>
        <taxon>Archangiaceae</taxon>
        <taxon>Archangium</taxon>
    </lineage>
</organism>
<dbReference type="PANTHER" id="PTHR10157:SF23">
    <property type="entry name" value="MOXD1 HOMOLOG 1"/>
    <property type="match status" value="1"/>
</dbReference>
<evidence type="ECO:0000313" key="6">
    <source>
        <dbReference type="EMBL" id="AKI98624.1"/>
    </source>
</evidence>
<proteinExistence type="predicted"/>
<evidence type="ECO:0000259" key="4">
    <source>
        <dbReference type="Pfam" id="PF01082"/>
    </source>
</evidence>
<dbReference type="InterPro" id="IPR000323">
    <property type="entry name" value="Cu2_ascorb_mOase_N"/>
</dbReference>
<gene>
    <name evidence="6" type="ORF">AA314_00251</name>
    <name evidence="7" type="ORF">ATI61_10625</name>
</gene>
<dbReference type="EMBL" id="CP011509">
    <property type="protein sequence ID" value="AKI98624.1"/>
    <property type="molecule type" value="Genomic_DNA"/>
</dbReference>
<dbReference type="EMBL" id="QUMU01000006">
    <property type="protein sequence ID" value="REG30556.1"/>
    <property type="molecule type" value="Genomic_DNA"/>
</dbReference>
<dbReference type="PANTHER" id="PTHR10157">
    <property type="entry name" value="DOPAMINE BETA HYDROXYLASE RELATED"/>
    <property type="match status" value="1"/>
</dbReference>
<sequence>MRRMPGASALLMLAVLTSCDDEPKPQPQAVTWHKDVGPLVQQKCGGCHVEGGIGPSALQTYADAHARREAIKSAVQSRHMPPWPPSNECAQYLDDRSLSDEQLALITRWVDAGGPEGNPADAPGTPAPPPGGLSRVDATLQMPTEYTPQKAPDDYRCFVLDWPYADTRYVTGFRANPGNMGIVHHVIAFLALPSQVAEAQALDDKEEGPGYTCFGGPGLNGGQVAWLGSWAPGSPGMDYPAGTGLLVQGGSKVILQVHYNTGHGLHGEPAGGPDRTSVAFKVDSSVDKVAFVQPWANPEWVTQKTMNIPAGQADVVHDWAFDPTSIADVLTGGLFKKNEPLTVHSVALHMHTLGTSTRLEIQRPSSGRECLLDIPRWDFHWQASYTLTQSRVIQPGDTLRLECHWNNSAPGAAEANWGEGTGDEMCLGLFYMTQ</sequence>
<evidence type="ECO:0000259" key="5">
    <source>
        <dbReference type="Pfam" id="PF03712"/>
    </source>
</evidence>
<protein>
    <submittedName>
        <fullName evidence="7">Copper type II ascorbate-dependent monooxygenase-like protein</fullName>
    </submittedName>
</protein>
<dbReference type="AlphaFoldDB" id="A0AAC8Q069"/>
<dbReference type="GO" id="GO:0009055">
    <property type="term" value="F:electron transfer activity"/>
    <property type="evidence" value="ECO:0007669"/>
    <property type="project" value="InterPro"/>
</dbReference>
<accession>A0AAC8Q069</accession>
<feature type="domain" description="Copper type II ascorbate-dependent monooxygenase C-terminal" evidence="5">
    <location>
        <begin position="341"/>
        <end position="427"/>
    </location>
</feature>
<dbReference type="GO" id="GO:0004500">
    <property type="term" value="F:dopamine beta-monooxygenase activity"/>
    <property type="evidence" value="ECO:0007669"/>
    <property type="project" value="InterPro"/>
</dbReference>
<dbReference type="GO" id="GO:0020037">
    <property type="term" value="F:heme binding"/>
    <property type="evidence" value="ECO:0007669"/>
    <property type="project" value="InterPro"/>
</dbReference>
<keyword evidence="2" id="KW-0325">Glycoprotein</keyword>
<dbReference type="Gene3D" id="2.60.120.230">
    <property type="match status" value="1"/>
</dbReference>
<dbReference type="InterPro" id="IPR000945">
    <property type="entry name" value="DBH-like"/>
</dbReference>
<name>A0AAC8Q069_9BACT</name>
<dbReference type="RefSeq" id="WP_082174882.1">
    <property type="nucleotide sequence ID" value="NZ_CP011509.1"/>
</dbReference>
<dbReference type="InterPro" id="IPR014784">
    <property type="entry name" value="Cu2_ascorb_mOase-like_C"/>
</dbReference>
<dbReference type="Proteomes" id="UP000035579">
    <property type="component" value="Chromosome"/>
</dbReference>
<dbReference type="PROSITE" id="PS51257">
    <property type="entry name" value="PROKAR_LIPOPROTEIN"/>
    <property type="match status" value="1"/>
</dbReference>
<dbReference type="Pfam" id="PF01082">
    <property type="entry name" value="Cu2_monooxygen"/>
    <property type="match status" value="1"/>
</dbReference>
<dbReference type="Proteomes" id="UP000256345">
    <property type="component" value="Unassembled WGS sequence"/>
</dbReference>
<evidence type="ECO:0000256" key="3">
    <source>
        <dbReference type="SAM" id="MobiDB-lite"/>
    </source>
</evidence>
<dbReference type="InterPro" id="IPR024548">
    <property type="entry name" value="Cu2_monoox_C"/>
</dbReference>
<evidence type="ECO:0000256" key="2">
    <source>
        <dbReference type="ARBA" id="ARBA00023180"/>
    </source>
</evidence>
<evidence type="ECO:0000313" key="7">
    <source>
        <dbReference type="EMBL" id="REG30556.1"/>
    </source>
</evidence>
<dbReference type="Pfam" id="PF03712">
    <property type="entry name" value="Cu2_monoox_C"/>
    <property type="match status" value="1"/>
</dbReference>
<evidence type="ECO:0000313" key="8">
    <source>
        <dbReference type="Proteomes" id="UP000035579"/>
    </source>
</evidence>
<evidence type="ECO:0000313" key="9">
    <source>
        <dbReference type="Proteomes" id="UP000256345"/>
    </source>
</evidence>